<protein>
    <submittedName>
        <fullName evidence="1">Uncharacterized protein</fullName>
    </submittedName>
</protein>
<reference evidence="1" key="1">
    <citation type="journal article" date="2015" name="Nature">
        <title>Complex archaea that bridge the gap between prokaryotes and eukaryotes.</title>
        <authorList>
            <person name="Spang A."/>
            <person name="Saw J.H."/>
            <person name="Jorgensen S.L."/>
            <person name="Zaremba-Niedzwiedzka K."/>
            <person name="Martijn J."/>
            <person name="Lind A.E."/>
            <person name="van Eijk R."/>
            <person name="Schleper C."/>
            <person name="Guy L."/>
            <person name="Ettema T.J."/>
        </authorList>
    </citation>
    <scope>NUCLEOTIDE SEQUENCE</scope>
</reference>
<dbReference type="EMBL" id="LAZR01022273">
    <property type="protein sequence ID" value="KKL82452.1"/>
    <property type="molecule type" value="Genomic_DNA"/>
</dbReference>
<evidence type="ECO:0000313" key="1">
    <source>
        <dbReference type="EMBL" id="KKL82452.1"/>
    </source>
</evidence>
<accession>A0A0F9I4Z3</accession>
<comment type="caution">
    <text evidence="1">The sequence shown here is derived from an EMBL/GenBank/DDBJ whole genome shotgun (WGS) entry which is preliminary data.</text>
</comment>
<organism evidence="1">
    <name type="scientific">marine sediment metagenome</name>
    <dbReference type="NCBI Taxonomy" id="412755"/>
    <lineage>
        <taxon>unclassified sequences</taxon>
        <taxon>metagenomes</taxon>
        <taxon>ecological metagenomes</taxon>
    </lineage>
</organism>
<dbReference type="AlphaFoldDB" id="A0A0F9I4Z3"/>
<proteinExistence type="predicted"/>
<name>A0A0F9I4Z3_9ZZZZ</name>
<sequence>MQESKQELTHYYKTIFTLKNGKQIEICHKETFQKASELKSENGICVVQMSGFITTPLFVEKSIEIQLSEVAAVESIKDPCIAQVVPWPEGGEALGTIVTGQTKEELAEPNQADNKTMVEHSKTCAVHNNPPKGFASEVSQCDCGAIVACGNSKAVEDMTTKELVEMSKINVHLKDCKCPKCAPKIWG</sequence>
<gene>
    <name evidence="1" type="ORF">LCGC14_1984600</name>
</gene>